<sequence>MLMDIEQAAGQHFERPAKRMRSESSSPSEHGSAVVSPGERDPDFYLSSGDCVLRVQNTLFRVHRFLLERDSCVFAAVFDLPQGQLDVEGATDAKPIRLEGDEVEDFRALLKYMYAPALDTQVKHVALTELPNIVHVSQLAHKYQMSKWQQWTDLVLLELVHNHSAVLTDDDMVAVYCAAHLNSFQHVLEAVTSSWLEQIRGKRLRIGPALDAGETYRARSFLGALYEIALSRMPSSPTNLFTPINLSIPDISPVHLGRIYTGYSSLSLSWLGLRHRAARIDVSRALCTLSYHENTCQTRFARDWVAAAVAVEKDYPNVCDIRERLTKMRQILDPPFAAHSSAPTACVFVSRAPKDPFVKLLNAVSGPEGLVAHFFAAEPAEADGL</sequence>
<dbReference type="SUPFAM" id="SSF54695">
    <property type="entry name" value="POZ domain"/>
    <property type="match status" value="1"/>
</dbReference>
<evidence type="ECO:0000313" key="4">
    <source>
        <dbReference type="Proteomes" id="UP001295794"/>
    </source>
</evidence>
<comment type="caution">
    <text evidence="3">The sequence shown here is derived from an EMBL/GenBank/DDBJ whole genome shotgun (WGS) entry which is preliminary data.</text>
</comment>
<dbReference type="Gene3D" id="3.30.710.10">
    <property type="entry name" value="Potassium Channel Kv1.1, Chain A"/>
    <property type="match status" value="1"/>
</dbReference>
<feature type="compositionally biased region" description="Low complexity" evidence="1">
    <location>
        <begin position="23"/>
        <end position="36"/>
    </location>
</feature>
<feature type="domain" description="BTB" evidence="2">
    <location>
        <begin position="49"/>
        <end position="122"/>
    </location>
</feature>
<organism evidence="3 4">
    <name type="scientific">Mycena citricolor</name>
    <dbReference type="NCBI Taxonomy" id="2018698"/>
    <lineage>
        <taxon>Eukaryota</taxon>
        <taxon>Fungi</taxon>
        <taxon>Dikarya</taxon>
        <taxon>Basidiomycota</taxon>
        <taxon>Agaricomycotina</taxon>
        <taxon>Agaricomycetes</taxon>
        <taxon>Agaricomycetidae</taxon>
        <taxon>Agaricales</taxon>
        <taxon>Marasmiineae</taxon>
        <taxon>Mycenaceae</taxon>
        <taxon>Mycena</taxon>
    </lineage>
</organism>
<dbReference type="Pfam" id="PF00651">
    <property type="entry name" value="BTB"/>
    <property type="match status" value="1"/>
</dbReference>
<keyword evidence="4" id="KW-1185">Reference proteome</keyword>
<dbReference type="InterPro" id="IPR000210">
    <property type="entry name" value="BTB/POZ_dom"/>
</dbReference>
<dbReference type="InterPro" id="IPR011333">
    <property type="entry name" value="SKP1/BTB/POZ_sf"/>
</dbReference>
<dbReference type="EMBL" id="CAVNYO010000421">
    <property type="protein sequence ID" value="CAK5277909.1"/>
    <property type="molecule type" value="Genomic_DNA"/>
</dbReference>
<gene>
    <name evidence="3" type="ORF">MYCIT1_LOCUS27079</name>
</gene>
<reference evidence="3" key="1">
    <citation type="submission" date="2023-11" db="EMBL/GenBank/DDBJ databases">
        <authorList>
            <person name="De Vega J J."/>
            <person name="De Vega J J."/>
        </authorList>
    </citation>
    <scope>NUCLEOTIDE SEQUENCE</scope>
</reference>
<dbReference type="PROSITE" id="PS50097">
    <property type="entry name" value="BTB"/>
    <property type="match status" value="1"/>
</dbReference>
<feature type="region of interest" description="Disordered" evidence="1">
    <location>
        <begin position="9"/>
        <end position="39"/>
    </location>
</feature>
<evidence type="ECO:0000259" key="2">
    <source>
        <dbReference type="PROSITE" id="PS50097"/>
    </source>
</evidence>
<dbReference type="AlphaFoldDB" id="A0AAD2HN46"/>
<dbReference type="Proteomes" id="UP001295794">
    <property type="component" value="Unassembled WGS sequence"/>
</dbReference>
<accession>A0AAD2HN46</accession>
<proteinExistence type="predicted"/>
<feature type="compositionally biased region" description="Basic and acidic residues" evidence="1">
    <location>
        <begin position="12"/>
        <end position="22"/>
    </location>
</feature>
<evidence type="ECO:0000313" key="3">
    <source>
        <dbReference type="EMBL" id="CAK5277909.1"/>
    </source>
</evidence>
<evidence type="ECO:0000256" key="1">
    <source>
        <dbReference type="SAM" id="MobiDB-lite"/>
    </source>
</evidence>
<dbReference type="SMART" id="SM00225">
    <property type="entry name" value="BTB"/>
    <property type="match status" value="1"/>
</dbReference>
<name>A0AAD2HN46_9AGAR</name>
<protein>
    <recommendedName>
        <fullName evidence="2">BTB domain-containing protein</fullName>
    </recommendedName>
</protein>